<evidence type="ECO:0000313" key="13">
    <source>
        <dbReference type="Proteomes" id="UP000050969"/>
    </source>
</evidence>
<dbReference type="InterPro" id="IPR006153">
    <property type="entry name" value="Cation/H_exchanger_TM"/>
</dbReference>
<keyword evidence="5 10" id="KW-1133">Transmembrane helix</keyword>
<dbReference type="STRING" id="1293598.IV56_GL001962"/>
<organism evidence="12 13">
    <name type="scientific">Lacticaseibacillus saniviri JCM 17471 = DSM 24301</name>
    <dbReference type="NCBI Taxonomy" id="1293598"/>
    <lineage>
        <taxon>Bacteria</taxon>
        <taxon>Bacillati</taxon>
        <taxon>Bacillota</taxon>
        <taxon>Bacilli</taxon>
        <taxon>Lactobacillales</taxon>
        <taxon>Lactobacillaceae</taxon>
        <taxon>Lacticaseibacillus</taxon>
    </lineage>
</organism>
<evidence type="ECO:0000256" key="10">
    <source>
        <dbReference type="SAM" id="Phobius"/>
    </source>
</evidence>
<proteinExistence type="predicted"/>
<dbReference type="GO" id="GO:0015385">
    <property type="term" value="F:sodium:proton antiporter activity"/>
    <property type="evidence" value="ECO:0007669"/>
    <property type="project" value="InterPro"/>
</dbReference>
<dbReference type="Pfam" id="PF00999">
    <property type="entry name" value="Na_H_Exchanger"/>
    <property type="match status" value="1"/>
</dbReference>
<dbReference type="PANTHER" id="PTHR10110">
    <property type="entry name" value="SODIUM/HYDROGEN EXCHANGER"/>
    <property type="match status" value="1"/>
</dbReference>
<feature type="transmembrane region" description="Helical" evidence="10">
    <location>
        <begin position="372"/>
        <end position="395"/>
    </location>
</feature>
<keyword evidence="13" id="KW-1185">Reference proteome</keyword>
<dbReference type="AlphaFoldDB" id="A0A0R2MZZ2"/>
<evidence type="ECO:0000259" key="11">
    <source>
        <dbReference type="Pfam" id="PF00999"/>
    </source>
</evidence>
<feature type="transmembrane region" description="Helical" evidence="10">
    <location>
        <begin position="229"/>
        <end position="252"/>
    </location>
</feature>
<evidence type="ECO:0000256" key="3">
    <source>
        <dbReference type="ARBA" id="ARBA00022475"/>
    </source>
</evidence>
<feature type="transmembrane region" description="Helical" evidence="10">
    <location>
        <begin position="184"/>
        <end position="209"/>
    </location>
</feature>
<dbReference type="GO" id="GO:0005886">
    <property type="term" value="C:plasma membrane"/>
    <property type="evidence" value="ECO:0007669"/>
    <property type="project" value="UniProtKB-SubCell"/>
</dbReference>
<dbReference type="Gene3D" id="6.10.140.1330">
    <property type="match status" value="1"/>
</dbReference>
<feature type="transmembrane region" description="Helical" evidence="10">
    <location>
        <begin position="6"/>
        <end position="24"/>
    </location>
</feature>
<evidence type="ECO:0000256" key="2">
    <source>
        <dbReference type="ARBA" id="ARBA00022448"/>
    </source>
</evidence>
<dbReference type="InterPro" id="IPR018422">
    <property type="entry name" value="Cation/H_exchanger_CPA1"/>
</dbReference>
<feature type="transmembrane region" description="Helical" evidence="10">
    <location>
        <begin position="273"/>
        <end position="298"/>
    </location>
</feature>
<keyword evidence="4 10" id="KW-0812">Transmembrane</keyword>
<dbReference type="Proteomes" id="UP000050969">
    <property type="component" value="Unassembled WGS sequence"/>
</dbReference>
<evidence type="ECO:0000256" key="6">
    <source>
        <dbReference type="ARBA" id="ARBA00023053"/>
    </source>
</evidence>
<evidence type="ECO:0000256" key="5">
    <source>
        <dbReference type="ARBA" id="ARBA00022989"/>
    </source>
</evidence>
<keyword evidence="6" id="KW-0915">Sodium</keyword>
<evidence type="ECO:0000256" key="1">
    <source>
        <dbReference type="ARBA" id="ARBA00004651"/>
    </source>
</evidence>
<dbReference type="RefSeq" id="WP_056992513.1">
    <property type="nucleotide sequence ID" value="NZ_JQCE01000007.1"/>
</dbReference>
<keyword evidence="9" id="KW-0739">Sodium transport</keyword>
<feature type="transmembrane region" description="Helical" evidence="10">
    <location>
        <begin position="31"/>
        <end position="48"/>
    </location>
</feature>
<gene>
    <name evidence="12" type="ORF">IV56_GL001962</name>
</gene>
<accession>A0A0R2MZZ2</accession>
<keyword evidence="8 10" id="KW-0472">Membrane</keyword>
<feature type="transmembrane region" description="Helical" evidence="10">
    <location>
        <begin position="82"/>
        <end position="107"/>
    </location>
</feature>
<dbReference type="GO" id="GO:0051453">
    <property type="term" value="P:regulation of intracellular pH"/>
    <property type="evidence" value="ECO:0007669"/>
    <property type="project" value="TreeGrafter"/>
</dbReference>
<feature type="domain" description="Cation/H+ exchanger transmembrane" evidence="11">
    <location>
        <begin position="24"/>
        <end position="390"/>
    </location>
</feature>
<dbReference type="EMBL" id="JQCE01000007">
    <property type="protein sequence ID" value="KRO17835.1"/>
    <property type="molecule type" value="Genomic_DNA"/>
</dbReference>
<feature type="transmembrane region" description="Helical" evidence="10">
    <location>
        <begin position="157"/>
        <end position="177"/>
    </location>
</feature>
<protein>
    <submittedName>
        <fullName evidence="12">Na(+) H(+) antiporter</fullName>
    </submittedName>
</protein>
<evidence type="ECO:0000256" key="4">
    <source>
        <dbReference type="ARBA" id="ARBA00022692"/>
    </source>
</evidence>
<name>A0A0R2MZZ2_9LACO</name>
<evidence type="ECO:0000313" key="12">
    <source>
        <dbReference type="EMBL" id="KRO17835.1"/>
    </source>
</evidence>
<reference evidence="12 13" key="1">
    <citation type="journal article" date="2015" name="Genome Announc.">
        <title>Expanding the biotechnology potential of lactobacilli through comparative genomics of 213 strains and associated genera.</title>
        <authorList>
            <person name="Sun Z."/>
            <person name="Harris H.M."/>
            <person name="McCann A."/>
            <person name="Guo C."/>
            <person name="Argimon S."/>
            <person name="Zhang W."/>
            <person name="Yang X."/>
            <person name="Jeffery I.B."/>
            <person name="Cooney J.C."/>
            <person name="Kagawa T.F."/>
            <person name="Liu W."/>
            <person name="Song Y."/>
            <person name="Salvetti E."/>
            <person name="Wrobel A."/>
            <person name="Rasinkangas P."/>
            <person name="Parkhill J."/>
            <person name="Rea M.C."/>
            <person name="O'Sullivan O."/>
            <person name="Ritari J."/>
            <person name="Douillard F.P."/>
            <person name="Paul Ross R."/>
            <person name="Yang R."/>
            <person name="Briner A.E."/>
            <person name="Felis G.E."/>
            <person name="de Vos W.M."/>
            <person name="Barrangou R."/>
            <person name="Klaenhammer T.R."/>
            <person name="Caufield P.W."/>
            <person name="Cui Y."/>
            <person name="Zhang H."/>
            <person name="O'Toole P.W."/>
        </authorList>
    </citation>
    <scope>NUCLEOTIDE SEQUENCE [LARGE SCALE GENOMIC DNA]</scope>
    <source>
        <strain evidence="12 13">DSM 24301</strain>
    </source>
</reference>
<keyword evidence="7" id="KW-0406">Ion transport</keyword>
<evidence type="ECO:0000256" key="8">
    <source>
        <dbReference type="ARBA" id="ARBA00023136"/>
    </source>
</evidence>
<evidence type="ECO:0000256" key="9">
    <source>
        <dbReference type="ARBA" id="ARBA00023201"/>
    </source>
</evidence>
<keyword evidence="3" id="KW-1003">Cell membrane</keyword>
<sequence length="639" mass="71623">MEILLYGLAIVGLIIVAQVMQGFMSRMPLPLIEIALGLIVGILVPRLALQQFDSNLFMMAVVAPLMFNEGQNTSRRALSRNLVNVLMLAVVLVVITVIGVSGLVSWIKPEYSFWSVFILAAILSPTDATAVSGLTANLTIPERLMQLLEGESLFNDATGIVILNFGLAVIASGKVAIQQGVETFFITFLGGILVGVIGGYLIVWIRIWLQQRGIDHSGVMVPIHLMTPFVVYLIAEAFDVSGILAVVATGLIHGLERDHLQMMATRMIVVTNTVWQVVTDLLNGVVFVLLGLSLPLAFRDSKDWPAYIGIAFVLYLLMLAVRWLFIRFTLTLPLQMTRSRASSLLTLFGSHGTVTMALALSLPATLVFRQQVVLIAALVVLFSLVVPTLVAPSLLPPAPTMIGPDFSTARKNMLEETASWMMHQGGESVARQRVVSTLREQTGDRMRANRTLTRQLMAQAQDVEIQAISDQVAAGKLPSYAASGYQRYLNANMQLNQRGVVRRWFQNIIWQVFSVPLRRRIRRTREQMTDENRQEIVKKRDLIVQLEQIGYEAAMRWLKQQERTPEANVIASFYQQRHNRFVANDDLNAEENSLYVMAFQYEYQYVDTQLRAKQLSTEVANALREQISYDEMVYMQQQN</sequence>
<dbReference type="GO" id="GO:0015386">
    <property type="term" value="F:potassium:proton antiporter activity"/>
    <property type="evidence" value="ECO:0007669"/>
    <property type="project" value="TreeGrafter"/>
</dbReference>
<dbReference type="PATRIC" id="fig|1293598.4.peg.2047"/>
<dbReference type="GO" id="GO:0098719">
    <property type="term" value="P:sodium ion import across plasma membrane"/>
    <property type="evidence" value="ECO:0007669"/>
    <property type="project" value="TreeGrafter"/>
</dbReference>
<comment type="subcellular location">
    <subcellularLocation>
        <location evidence="1">Cell membrane</location>
        <topology evidence="1">Multi-pass membrane protein</topology>
    </subcellularLocation>
</comment>
<feature type="transmembrane region" description="Helical" evidence="10">
    <location>
        <begin position="304"/>
        <end position="325"/>
    </location>
</feature>
<evidence type="ECO:0000256" key="7">
    <source>
        <dbReference type="ARBA" id="ARBA00023065"/>
    </source>
</evidence>
<comment type="caution">
    <text evidence="12">The sequence shown here is derived from an EMBL/GenBank/DDBJ whole genome shotgun (WGS) entry which is preliminary data.</text>
</comment>
<feature type="transmembrane region" description="Helical" evidence="10">
    <location>
        <begin position="345"/>
        <end position="366"/>
    </location>
</feature>
<dbReference type="PANTHER" id="PTHR10110:SF86">
    <property type="entry name" value="SODIUM_HYDROGEN EXCHANGER 7"/>
    <property type="match status" value="1"/>
</dbReference>
<keyword evidence="2" id="KW-0813">Transport</keyword>